<accession>I1YJV2</accession>
<reference evidence="1 2" key="1">
    <citation type="journal article" date="2012" name="J. Bacteriol.">
        <title>Complete genome sequences of Methylophaga sp. strain JAM1 and Methylophaga sp. strain JAM7.</title>
        <authorList>
            <person name="Villeneuve C."/>
            <person name="Martineau C."/>
            <person name="Mauffrey F."/>
            <person name="Villemur R."/>
        </authorList>
    </citation>
    <scope>NUCLEOTIDE SEQUENCE [LARGE SCALE GENOMIC DNA]</scope>
    <source>
        <strain evidence="1 2">JAM7</strain>
    </source>
</reference>
<dbReference type="PATRIC" id="fig|754477.3.peg.2024"/>
<dbReference type="HOGENOM" id="CLU_3272624_0_0_6"/>
<evidence type="ECO:0000313" key="2">
    <source>
        <dbReference type="Proteomes" id="UP000009145"/>
    </source>
</evidence>
<dbReference type="STRING" id="754477.Q7C_2056"/>
<gene>
    <name evidence="1" type="ordered locus">Q7C_2056</name>
</gene>
<evidence type="ECO:0000313" key="1">
    <source>
        <dbReference type="EMBL" id="AFJ03195.1"/>
    </source>
</evidence>
<name>I1YJV2_METFJ</name>
<sequence>MWHVSMNDRQASPFAHNLNLWRSEKITVRRDSHEVADKWRH</sequence>
<dbReference type="KEGG" id="mec:Q7C_2056"/>
<organism evidence="1 2">
    <name type="scientific">Methylophaga frappieri (strain ATCC BAA-2434 / DSM 25690 / JAM7)</name>
    <dbReference type="NCBI Taxonomy" id="754477"/>
    <lineage>
        <taxon>Bacteria</taxon>
        <taxon>Pseudomonadati</taxon>
        <taxon>Pseudomonadota</taxon>
        <taxon>Gammaproteobacteria</taxon>
        <taxon>Thiotrichales</taxon>
        <taxon>Piscirickettsiaceae</taxon>
        <taxon>Methylophaga</taxon>
    </lineage>
</organism>
<dbReference type="Proteomes" id="UP000009145">
    <property type="component" value="Chromosome"/>
</dbReference>
<dbReference type="EMBL" id="CP003380">
    <property type="protein sequence ID" value="AFJ03195.1"/>
    <property type="molecule type" value="Genomic_DNA"/>
</dbReference>
<keyword evidence="2" id="KW-1185">Reference proteome</keyword>
<protein>
    <submittedName>
        <fullName evidence="1">Uncharacterized protein</fullName>
    </submittedName>
</protein>
<dbReference type="AlphaFoldDB" id="I1YJV2"/>
<proteinExistence type="predicted"/>